<feature type="compositionally biased region" description="Polar residues" evidence="1">
    <location>
        <begin position="108"/>
        <end position="117"/>
    </location>
</feature>
<dbReference type="HOGENOM" id="CLU_1142358_0_0_1"/>
<keyword evidence="4" id="KW-1185">Reference proteome</keyword>
<name>A0A0C2WSK8_AMAMK</name>
<evidence type="ECO:0000256" key="1">
    <source>
        <dbReference type="SAM" id="MobiDB-lite"/>
    </source>
</evidence>
<accession>A0A0C2WSK8</accession>
<proteinExistence type="predicted"/>
<keyword evidence="2" id="KW-1133">Transmembrane helix</keyword>
<dbReference type="InParanoid" id="A0A0C2WSK8"/>
<reference evidence="3 4" key="1">
    <citation type="submission" date="2014-04" db="EMBL/GenBank/DDBJ databases">
        <title>Evolutionary Origins and Diversification of the Mycorrhizal Mutualists.</title>
        <authorList>
            <consortium name="DOE Joint Genome Institute"/>
            <consortium name="Mycorrhizal Genomics Consortium"/>
            <person name="Kohler A."/>
            <person name="Kuo A."/>
            <person name="Nagy L.G."/>
            <person name="Floudas D."/>
            <person name="Copeland A."/>
            <person name="Barry K.W."/>
            <person name="Cichocki N."/>
            <person name="Veneault-Fourrey C."/>
            <person name="LaButti K."/>
            <person name="Lindquist E.A."/>
            <person name="Lipzen A."/>
            <person name="Lundell T."/>
            <person name="Morin E."/>
            <person name="Murat C."/>
            <person name="Riley R."/>
            <person name="Ohm R."/>
            <person name="Sun H."/>
            <person name="Tunlid A."/>
            <person name="Henrissat B."/>
            <person name="Grigoriev I.V."/>
            <person name="Hibbett D.S."/>
            <person name="Martin F."/>
        </authorList>
    </citation>
    <scope>NUCLEOTIDE SEQUENCE [LARGE SCALE GENOMIC DNA]</scope>
    <source>
        <strain evidence="3 4">Koide BX008</strain>
    </source>
</reference>
<sequence>MPVHARIGIWVAFLLLLVLIIVGIVFWQRRRARRQRDAIATVEAGQVDGPPPTPFESGFLQVPRPPVSCPAPAYHSYGPRTGVVPKSAYSIGFTPPRSANMPKRPQRDSYSTASHYSITPEDDVPHTSLPPPAATRGFRGPGLPVNPRPAGKYSPAVERKAAVEPTPRDKNTRFVIPELPRDTQKKERREWQVRLEALRSAPIKKSGFEVLAVPAAPTQSRSAGVAGALSSKLRPLFAGTGRL</sequence>
<feature type="region of interest" description="Disordered" evidence="1">
    <location>
        <begin position="93"/>
        <end position="171"/>
    </location>
</feature>
<keyword evidence="2" id="KW-0812">Transmembrane</keyword>
<gene>
    <name evidence="3" type="ORF">M378DRAFT_14860</name>
</gene>
<protein>
    <submittedName>
        <fullName evidence="3">Uncharacterized protein</fullName>
    </submittedName>
</protein>
<dbReference type="AlphaFoldDB" id="A0A0C2WSK8"/>
<evidence type="ECO:0000313" key="4">
    <source>
        <dbReference type="Proteomes" id="UP000054549"/>
    </source>
</evidence>
<keyword evidence="2" id="KW-0472">Membrane</keyword>
<feature type="transmembrane region" description="Helical" evidence="2">
    <location>
        <begin position="6"/>
        <end position="27"/>
    </location>
</feature>
<dbReference type="EMBL" id="KN818317">
    <property type="protein sequence ID" value="KIL59333.1"/>
    <property type="molecule type" value="Genomic_DNA"/>
</dbReference>
<organism evidence="3 4">
    <name type="scientific">Amanita muscaria (strain Koide BX008)</name>
    <dbReference type="NCBI Taxonomy" id="946122"/>
    <lineage>
        <taxon>Eukaryota</taxon>
        <taxon>Fungi</taxon>
        <taxon>Dikarya</taxon>
        <taxon>Basidiomycota</taxon>
        <taxon>Agaricomycotina</taxon>
        <taxon>Agaricomycetes</taxon>
        <taxon>Agaricomycetidae</taxon>
        <taxon>Agaricales</taxon>
        <taxon>Pluteineae</taxon>
        <taxon>Amanitaceae</taxon>
        <taxon>Amanita</taxon>
    </lineage>
</organism>
<evidence type="ECO:0000313" key="3">
    <source>
        <dbReference type="EMBL" id="KIL59333.1"/>
    </source>
</evidence>
<dbReference type="Proteomes" id="UP000054549">
    <property type="component" value="Unassembled WGS sequence"/>
</dbReference>
<evidence type="ECO:0000256" key="2">
    <source>
        <dbReference type="SAM" id="Phobius"/>
    </source>
</evidence>
<feature type="compositionally biased region" description="Basic and acidic residues" evidence="1">
    <location>
        <begin position="157"/>
        <end position="171"/>
    </location>
</feature>
<dbReference type="OrthoDB" id="3022488at2759"/>